<dbReference type="EMBL" id="HBIQ01005938">
    <property type="protein sequence ID" value="CAE0521837.1"/>
    <property type="molecule type" value="Transcribed_RNA"/>
</dbReference>
<organism evidence="3">
    <name type="scientific">Strombidinopsis acuminata</name>
    <dbReference type="NCBI Taxonomy" id="141414"/>
    <lineage>
        <taxon>Eukaryota</taxon>
        <taxon>Sar</taxon>
        <taxon>Alveolata</taxon>
        <taxon>Ciliophora</taxon>
        <taxon>Intramacronucleata</taxon>
        <taxon>Spirotrichea</taxon>
        <taxon>Choreotrichia</taxon>
        <taxon>Choreotrichida</taxon>
        <taxon>Strombidinopsidae</taxon>
        <taxon>Strombidinopsis</taxon>
    </lineage>
</organism>
<protein>
    <submittedName>
        <fullName evidence="3">Uncharacterized protein</fullName>
    </submittedName>
</protein>
<feature type="region of interest" description="Disordered" evidence="1">
    <location>
        <begin position="51"/>
        <end position="77"/>
    </location>
</feature>
<feature type="compositionally biased region" description="Acidic residues" evidence="1">
    <location>
        <begin position="55"/>
        <end position="64"/>
    </location>
</feature>
<evidence type="ECO:0000256" key="2">
    <source>
        <dbReference type="SAM" id="SignalP"/>
    </source>
</evidence>
<gene>
    <name evidence="3" type="ORF">SACU0126_LOCUS2105</name>
</gene>
<keyword evidence="2" id="KW-0732">Signal</keyword>
<accession>A0A7S3REF8</accession>
<evidence type="ECO:0000313" key="3">
    <source>
        <dbReference type="EMBL" id="CAE0521837.1"/>
    </source>
</evidence>
<sequence>MAALRPLFLTAALAWCAGLANGAAAAAGVARLRSSSDVVYDSEADLHASMRDMMNDADDDDDFSDGSSGRFLQTNSGGKAEAAANAADLEASASSLSAALGPRWDAKTLEADAHEKTHALLQGIAGHQAVGSLTRLLGAMGR</sequence>
<feature type="signal peptide" evidence="2">
    <location>
        <begin position="1"/>
        <end position="22"/>
    </location>
</feature>
<feature type="chain" id="PRO_5030944541" evidence="2">
    <location>
        <begin position="23"/>
        <end position="142"/>
    </location>
</feature>
<evidence type="ECO:0000256" key="1">
    <source>
        <dbReference type="SAM" id="MobiDB-lite"/>
    </source>
</evidence>
<proteinExistence type="predicted"/>
<reference evidence="3" key="1">
    <citation type="submission" date="2021-01" db="EMBL/GenBank/DDBJ databases">
        <authorList>
            <person name="Corre E."/>
            <person name="Pelletier E."/>
            <person name="Niang G."/>
            <person name="Scheremetjew M."/>
            <person name="Finn R."/>
            <person name="Kale V."/>
            <person name="Holt S."/>
            <person name="Cochrane G."/>
            <person name="Meng A."/>
            <person name="Brown T."/>
            <person name="Cohen L."/>
        </authorList>
    </citation>
    <scope>NUCLEOTIDE SEQUENCE</scope>
    <source>
        <strain evidence="3">SPMC142</strain>
    </source>
</reference>
<name>A0A7S3REF8_9SPIT</name>
<dbReference type="AlphaFoldDB" id="A0A7S3REF8"/>